<dbReference type="Pfam" id="PF08281">
    <property type="entry name" value="Sigma70_r4_2"/>
    <property type="match status" value="1"/>
</dbReference>
<evidence type="ECO:0000259" key="8">
    <source>
        <dbReference type="Pfam" id="PF12680"/>
    </source>
</evidence>
<dbReference type="SUPFAM" id="SSF54427">
    <property type="entry name" value="NTF2-like"/>
    <property type="match status" value="1"/>
</dbReference>
<organism evidence="9 10">
    <name type="scientific">Streptomyces cupreus</name>
    <dbReference type="NCBI Taxonomy" id="2759956"/>
    <lineage>
        <taxon>Bacteria</taxon>
        <taxon>Bacillati</taxon>
        <taxon>Actinomycetota</taxon>
        <taxon>Actinomycetes</taxon>
        <taxon>Kitasatosporales</taxon>
        <taxon>Streptomycetaceae</taxon>
        <taxon>Streptomyces</taxon>
    </lineage>
</organism>
<dbReference type="GO" id="GO:0016987">
    <property type="term" value="F:sigma factor activity"/>
    <property type="evidence" value="ECO:0007669"/>
    <property type="project" value="UniProtKB-KW"/>
</dbReference>
<accession>A0A7X1J6V6</accession>
<sequence length="355" mass="38886">MDAVRREPPLNGALSEDELLVAARTGDEDAFRALVDPYLRELHVHCYRMLGSVQDAEDVMQEVLLRAWRHLDAFQGRSSVRGWLYRIATNRCLTARTRAESRPLVQPPQDVPPSNADGVEVSALEPCPDELLAPLDDRHDPSARYELRESVQLAFLAALQLLPARQRAVLLMRDVLGFSAAETSGLLDTSVASVNSALQRARATLDRQRASGRLRGDGAVTTYAQQAALAERFTAAWQAGDVGALVELLSHDALLTMPPYPMAYRSRPAIATFFTTVPAGGDLTQINLVPTRANFQPALAAYVREPDGSRATAYGIMVLTVHGETIAEITGFTDPDLFRLFGLPDHLSDMDAREA</sequence>
<name>A0A7X1J6V6_9ACTN</name>
<dbReference type="Proteomes" id="UP000584670">
    <property type="component" value="Unassembled WGS sequence"/>
</dbReference>
<dbReference type="SUPFAM" id="SSF88659">
    <property type="entry name" value="Sigma3 and sigma4 domains of RNA polymerase sigma factors"/>
    <property type="match status" value="1"/>
</dbReference>
<keyword evidence="9" id="KW-0548">Nucleotidyltransferase</keyword>
<gene>
    <name evidence="9" type="ORF">H4N64_25080</name>
</gene>
<dbReference type="InterPro" id="IPR036388">
    <property type="entry name" value="WH-like_DNA-bd_sf"/>
</dbReference>
<dbReference type="NCBIfam" id="TIGR02937">
    <property type="entry name" value="sigma70-ECF"/>
    <property type="match status" value="1"/>
</dbReference>
<keyword evidence="9" id="KW-0808">Transferase</keyword>
<dbReference type="InterPro" id="IPR032710">
    <property type="entry name" value="NTF2-like_dom_sf"/>
</dbReference>
<evidence type="ECO:0000256" key="4">
    <source>
        <dbReference type="ARBA" id="ARBA00023082"/>
    </source>
</evidence>
<comment type="similarity">
    <text evidence="1">Belongs to the sigma-70 factor family. ECF subfamily.</text>
</comment>
<dbReference type="InterPro" id="IPR007627">
    <property type="entry name" value="RNA_pol_sigma70_r2"/>
</dbReference>
<evidence type="ECO:0000256" key="1">
    <source>
        <dbReference type="ARBA" id="ARBA00010641"/>
    </source>
</evidence>
<keyword evidence="3" id="KW-0805">Transcription regulation</keyword>
<feature type="domain" description="RNA polymerase sigma factor 70 region 4 type 2" evidence="7">
    <location>
        <begin position="153"/>
        <end position="205"/>
    </location>
</feature>
<dbReference type="Pfam" id="PF12680">
    <property type="entry name" value="SnoaL_2"/>
    <property type="match status" value="1"/>
</dbReference>
<dbReference type="Gene3D" id="1.10.10.10">
    <property type="entry name" value="Winged helix-like DNA-binding domain superfamily/Winged helix DNA-binding domain"/>
    <property type="match status" value="1"/>
</dbReference>
<dbReference type="SUPFAM" id="SSF88946">
    <property type="entry name" value="Sigma2 domain of RNA polymerase sigma factors"/>
    <property type="match status" value="1"/>
</dbReference>
<dbReference type="InterPro" id="IPR039425">
    <property type="entry name" value="RNA_pol_sigma-70-like"/>
</dbReference>
<dbReference type="InterPro" id="IPR013325">
    <property type="entry name" value="RNA_pol_sigma_r2"/>
</dbReference>
<dbReference type="GO" id="GO:0003899">
    <property type="term" value="F:DNA-directed RNA polymerase activity"/>
    <property type="evidence" value="ECO:0007669"/>
    <property type="project" value="UniProtKB-EC"/>
</dbReference>
<evidence type="ECO:0000256" key="5">
    <source>
        <dbReference type="ARBA" id="ARBA00023163"/>
    </source>
</evidence>
<dbReference type="GO" id="GO:0006352">
    <property type="term" value="P:DNA-templated transcription initiation"/>
    <property type="evidence" value="ECO:0007669"/>
    <property type="project" value="InterPro"/>
</dbReference>
<dbReference type="InterPro" id="IPR014284">
    <property type="entry name" value="RNA_pol_sigma-70_dom"/>
</dbReference>
<evidence type="ECO:0000259" key="6">
    <source>
        <dbReference type="Pfam" id="PF04542"/>
    </source>
</evidence>
<keyword evidence="5" id="KW-0804">Transcription</keyword>
<dbReference type="InterPro" id="IPR037401">
    <property type="entry name" value="SnoaL-like"/>
</dbReference>
<comment type="subunit">
    <text evidence="2">Interacts transiently with the RNA polymerase catalytic core formed by RpoA, RpoB, RpoC and RpoZ (2 alpha, 1 beta, 1 beta' and 1 omega subunit) to form the RNA polymerase holoenzyme that can initiate transcription.</text>
</comment>
<dbReference type="InterPro" id="IPR013249">
    <property type="entry name" value="RNA_pol_sigma70_r4_t2"/>
</dbReference>
<comment type="caution">
    <text evidence="9">The sequence shown here is derived from an EMBL/GenBank/DDBJ whole genome shotgun (WGS) entry which is preliminary data.</text>
</comment>
<dbReference type="GO" id="GO:0003677">
    <property type="term" value="F:DNA binding"/>
    <property type="evidence" value="ECO:0007669"/>
    <property type="project" value="InterPro"/>
</dbReference>
<dbReference type="EC" id="2.7.7.6" evidence="9"/>
<dbReference type="InterPro" id="IPR014305">
    <property type="entry name" value="RNA_pol_sigma-G_actinobac"/>
</dbReference>
<keyword evidence="4" id="KW-0731">Sigma factor</keyword>
<reference evidence="9 10" key="1">
    <citation type="submission" date="2020-08" db="EMBL/GenBank/DDBJ databases">
        <title>Streptomyces sp. PSKA01 genome sequencing and assembly.</title>
        <authorList>
            <person name="Mandal S."/>
            <person name="Maiti P.K."/>
            <person name="Das P."/>
        </authorList>
    </citation>
    <scope>NUCLEOTIDE SEQUENCE [LARGE SCALE GENOMIC DNA]</scope>
    <source>
        <strain evidence="9 10">PSKA01</strain>
    </source>
</reference>
<evidence type="ECO:0000256" key="2">
    <source>
        <dbReference type="ARBA" id="ARBA00011344"/>
    </source>
</evidence>
<dbReference type="RefSeq" id="WP_186284662.1">
    <property type="nucleotide sequence ID" value="NZ_JACMSF010000029.1"/>
</dbReference>
<dbReference type="InterPro" id="IPR013324">
    <property type="entry name" value="RNA_pol_sigma_r3/r4-like"/>
</dbReference>
<proteinExistence type="inferred from homology"/>
<dbReference type="NCBIfam" id="NF006089">
    <property type="entry name" value="PRK08241.1"/>
    <property type="match status" value="1"/>
</dbReference>
<dbReference type="PANTHER" id="PTHR43133">
    <property type="entry name" value="RNA POLYMERASE ECF-TYPE SIGMA FACTO"/>
    <property type="match status" value="1"/>
</dbReference>
<dbReference type="PANTHER" id="PTHR43133:SF65">
    <property type="entry name" value="ECF RNA POLYMERASE SIGMA FACTOR SIGG"/>
    <property type="match status" value="1"/>
</dbReference>
<dbReference type="Gene3D" id="1.10.1740.10">
    <property type="match status" value="1"/>
</dbReference>
<evidence type="ECO:0000256" key="3">
    <source>
        <dbReference type="ARBA" id="ARBA00023015"/>
    </source>
</evidence>
<evidence type="ECO:0000313" key="9">
    <source>
        <dbReference type="EMBL" id="MBC2904804.1"/>
    </source>
</evidence>
<dbReference type="AlphaFoldDB" id="A0A7X1J6V6"/>
<dbReference type="EMBL" id="JACMSF010000029">
    <property type="protein sequence ID" value="MBC2904804.1"/>
    <property type="molecule type" value="Genomic_DNA"/>
</dbReference>
<feature type="domain" description="SnoaL-like" evidence="8">
    <location>
        <begin position="230"/>
        <end position="328"/>
    </location>
</feature>
<feature type="domain" description="RNA polymerase sigma-70 region 2" evidence="6">
    <location>
        <begin position="34"/>
        <end position="100"/>
    </location>
</feature>
<dbReference type="Pfam" id="PF04542">
    <property type="entry name" value="Sigma70_r2"/>
    <property type="match status" value="1"/>
</dbReference>
<protein>
    <submittedName>
        <fullName evidence="9">RNA polymerase subunit sigma-70</fullName>
        <ecNumber evidence="9">2.7.7.6</ecNumber>
    </submittedName>
</protein>
<dbReference type="Gene3D" id="3.10.450.50">
    <property type="match status" value="1"/>
</dbReference>
<keyword evidence="10" id="KW-1185">Reference proteome</keyword>
<evidence type="ECO:0000259" key="7">
    <source>
        <dbReference type="Pfam" id="PF08281"/>
    </source>
</evidence>
<evidence type="ECO:0000313" key="10">
    <source>
        <dbReference type="Proteomes" id="UP000584670"/>
    </source>
</evidence>
<dbReference type="NCBIfam" id="TIGR02960">
    <property type="entry name" value="SigX5"/>
    <property type="match status" value="1"/>
</dbReference>